<sequence>MDVGEKGDLLEHEGKQYRFCCASCKWAFEQNPEQFIKS</sequence>
<dbReference type="InterPro" id="IPR009078">
    <property type="entry name" value="Ferritin-like_SF"/>
</dbReference>
<dbReference type="EMBL" id="AFPU01000001">
    <property type="protein sequence ID" value="EGP92932.1"/>
    <property type="molecule type" value="Genomic_DNA"/>
</dbReference>
<feature type="domain" description="YHS" evidence="1">
    <location>
        <begin position="6"/>
        <end position="36"/>
    </location>
</feature>
<keyword evidence="3" id="KW-1185">Reference proteome</keyword>
<dbReference type="Pfam" id="PF04945">
    <property type="entry name" value="YHS"/>
    <property type="match status" value="1"/>
</dbReference>
<dbReference type="GO" id="GO:0016491">
    <property type="term" value="F:oxidoreductase activity"/>
    <property type="evidence" value="ECO:0007669"/>
    <property type="project" value="InterPro"/>
</dbReference>
<evidence type="ECO:0000313" key="3">
    <source>
        <dbReference type="Proteomes" id="UP000004440"/>
    </source>
</evidence>
<dbReference type="SUPFAM" id="SSF47240">
    <property type="entry name" value="Ferritin-like"/>
    <property type="match status" value="1"/>
</dbReference>
<organism evidence="2 3">
    <name type="scientific">Nitrosarchaeum koreense MY1</name>
    <dbReference type="NCBI Taxonomy" id="1001994"/>
    <lineage>
        <taxon>Archaea</taxon>
        <taxon>Nitrososphaerota</taxon>
        <taxon>Nitrososphaeria</taxon>
        <taxon>Nitrosopumilales</taxon>
        <taxon>Nitrosopumilaceae</taxon>
        <taxon>Nitrosarchaeum</taxon>
    </lineage>
</organism>
<name>F9CYW4_9ARCH</name>
<comment type="caution">
    <text evidence="2">The sequence shown here is derived from an EMBL/GenBank/DDBJ whole genome shotgun (WGS) entry which is preliminary data.</text>
</comment>
<dbReference type="InterPro" id="IPR012348">
    <property type="entry name" value="RNR-like"/>
</dbReference>
<proteinExistence type="predicted"/>
<reference evidence="2 3" key="1">
    <citation type="journal article" date="2011" name="J. Bacteriol.">
        <title>Genome Sequence of an Ammonia-Oxidizing Soil Archaeon, "Candidatus Nitrosoarchaeum koreensis" MY1.</title>
        <authorList>
            <person name="Kim B.K."/>
            <person name="Jung M.Y."/>
            <person name="Yu D.S."/>
            <person name="Park S.J."/>
            <person name="Oh T.K."/>
            <person name="Rhee S.K."/>
            <person name="Kim J.F."/>
        </authorList>
    </citation>
    <scope>NUCLEOTIDE SEQUENCE [LARGE SCALE GENOMIC DNA]</scope>
    <source>
        <strain evidence="2 3">MY1</strain>
    </source>
</reference>
<dbReference type="InterPro" id="IPR007029">
    <property type="entry name" value="YHS_dom"/>
</dbReference>
<gene>
    <name evidence="2" type="ORF">MY1_0148</name>
</gene>
<accession>F9CYW4</accession>
<dbReference type="STRING" id="1001994.MY1_0148"/>
<evidence type="ECO:0000259" key="1">
    <source>
        <dbReference type="Pfam" id="PF04945"/>
    </source>
</evidence>
<dbReference type="Proteomes" id="UP000004440">
    <property type="component" value="Unassembled WGS sequence"/>
</dbReference>
<dbReference type="Gene3D" id="1.10.620.20">
    <property type="entry name" value="Ribonucleotide Reductase, subunit A"/>
    <property type="match status" value="1"/>
</dbReference>
<evidence type="ECO:0000313" key="2">
    <source>
        <dbReference type="EMBL" id="EGP92932.1"/>
    </source>
</evidence>
<dbReference type="AlphaFoldDB" id="F9CYW4"/>
<protein>
    <submittedName>
        <fullName evidence="2">YHS domain containing protein</fullName>
    </submittedName>
</protein>